<dbReference type="EMBL" id="JAARWW010000001">
    <property type="protein sequence ID" value="MBC2002664.1"/>
    <property type="molecule type" value="Genomic_DNA"/>
</dbReference>
<evidence type="ECO:0000313" key="30">
    <source>
        <dbReference type="Proteomes" id="UP000550367"/>
    </source>
</evidence>
<dbReference type="EMBL" id="JAARMV010000001">
    <property type="protein sequence ID" value="MBC2371550.1"/>
    <property type="molecule type" value="Genomic_DNA"/>
</dbReference>
<evidence type="ECO:0000313" key="13">
    <source>
        <dbReference type="EMBL" id="MBC1796970.1"/>
    </source>
</evidence>
<keyword evidence="1" id="KW-0805">Transcription regulation</keyword>
<dbReference type="Gene3D" id="1.10.10.10">
    <property type="entry name" value="Winged helix-like DNA-binding domain superfamily/Winged helix DNA-binding domain"/>
    <property type="match status" value="1"/>
</dbReference>
<dbReference type="EMBL" id="JAARUV010000003">
    <property type="protein sequence ID" value="MBC1779257.1"/>
    <property type="molecule type" value="Genomic_DNA"/>
</dbReference>
<evidence type="ECO:0000313" key="15">
    <source>
        <dbReference type="EMBL" id="MBC2116218.1"/>
    </source>
</evidence>
<evidence type="ECO:0000313" key="29">
    <source>
        <dbReference type="Proteomes" id="UP000548082"/>
    </source>
</evidence>
<evidence type="ECO:0000313" key="20">
    <source>
        <dbReference type="Proteomes" id="UP000519573"/>
    </source>
</evidence>
<evidence type="ECO:0000256" key="1">
    <source>
        <dbReference type="ARBA" id="ARBA00023015"/>
    </source>
</evidence>
<evidence type="ECO:0000313" key="17">
    <source>
        <dbReference type="EMBL" id="MBC2240452.1"/>
    </source>
</evidence>
<name>A0A7X0XS34_9LIST</name>
<dbReference type="Proteomes" id="UP000539064">
    <property type="component" value="Unassembled WGS sequence"/>
</dbReference>
<dbReference type="InterPro" id="IPR018490">
    <property type="entry name" value="cNMP-bd_dom_sf"/>
</dbReference>
<dbReference type="InterPro" id="IPR036390">
    <property type="entry name" value="WH_DNA-bd_sf"/>
</dbReference>
<dbReference type="EMBL" id="JAARZA010000003">
    <property type="protein sequence ID" value="MBC2240452.1"/>
    <property type="molecule type" value="Genomic_DNA"/>
</dbReference>
<organism evidence="11 28">
    <name type="scientific">Listeria booriae</name>
    <dbReference type="NCBI Taxonomy" id="1552123"/>
    <lineage>
        <taxon>Bacteria</taxon>
        <taxon>Bacillati</taxon>
        <taxon>Bacillota</taxon>
        <taxon>Bacilli</taxon>
        <taxon>Bacillales</taxon>
        <taxon>Listeriaceae</taxon>
        <taxon>Listeria</taxon>
    </lineage>
</organism>
<dbReference type="Pfam" id="PF13545">
    <property type="entry name" value="HTH_Crp_2"/>
    <property type="match status" value="1"/>
</dbReference>
<dbReference type="InterPro" id="IPR014710">
    <property type="entry name" value="RmlC-like_jellyroll"/>
</dbReference>
<dbReference type="EMBL" id="JAAROV010000002">
    <property type="protein sequence ID" value="MBC1316852.1"/>
    <property type="molecule type" value="Genomic_DNA"/>
</dbReference>
<dbReference type="EMBL" id="JAARXI010000003">
    <property type="protein sequence ID" value="MBC2116218.1"/>
    <property type="molecule type" value="Genomic_DNA"/>
</dbReference>
<dbReference type="EMBL" id="JAARRW010000002">
    <property type="protein sequence ID" value="MBC1561737.1"/>
    <property type="molecule type" value="Genomic_DNA"/>
</dbReference>
<evidence type="ECO:0000313" key="12">
    <source>
        <dbReference type="EMBL" id="MBC1794909.1"/>
    </source>
</evidence>
<sequence>MWNQDSTNQAITKREQGVGKQMSYMALFDKDVINEKFSSGKLLNELLNNQTYTIEKKKITLDKNEILFHEDKVHDYMYIIESGICAAWKQGYITGFLSKDEVVGMHDILGNEESSLTIQALTQVVVWQFTKKQVMSKLMYMQEGLFYLYHDIKMFNQGLLEKEMMQTVGTKERLLTTLLKLGKRYGEPCEDGIKLPKIFTRRIISNYVGITSEHVSYLCRVFVKEGIIESHSNQIFITEANLEAACDMLSTMNPVNASTI</sequence>
<dbReference type="Proteomes" id="UP000546244">
    <property type="component" value="Unassembled WGS sequence"/>
</dbReference>
<evidence type="ECO:0000313" key="31">
    <source>
        <dbReference type="Proteomes" id="UP000553016"/>
    </source>
</evidence>
<dbReference type="Proteomes" id="UP000550367">
    <property type="component" value="Unassembled WGS sequence"/>
</dbReference>
<dbReference type="Proteomes" id="UP000519573">
    <property type="component" value="Unassembled WGS sequence"/>
</dbReference>
<dbReference type="Gene3D" id="2.60.120.10">
    <property type="entry name" value="Jelly Rolls"/>
    <property type="match status" value="1"/>
</dbReference>
<evidence type="ECO:0000313" key="9">
    <source>
        <dbReference type="EMBL" id="MBC1561737.1"/>
    </source>
</evidence>
<dbReference type="Proteomes" id="UP000548082">
    <property type="component" value="Unassembled WGS sequence"/>
</dbReference>
<evidence type="ECO:0000313" key="14">
    <source>
        <dbReference type="EMBL" id="MBC2002664.1"/>
    </source>
</evidence>
<evidence type="ECO:0000313" key="8">
    <source>
        <dbReference type="EMBL" id="MBC1332829.1"/>
    </source>
</evidence>
<evidence type="ECO:0000256" key="3">
    <source>
        <dbReference type="ARBA" id="ARBA00023159"/>
    </source>
</evidence>
<dbReference type="PROSITE" id="PS50042">
    <property type="entry name" value="CNMP_BINDING_3"/>
    <property type="match status" value="1"/>
</dbReference>
<evidence type="ECO:0000313" key="25">
    <source>
        <dbReference type="Proteomes" id="UP000543379"/>
    </source>
</evidence>
<dbReference type="InterPro" id="IPR036388">
    <property type="entry name" value="WH-like_DNA-bd_sf"/>
</dbReference>
<evidence type="ECO:0000259" key="5">
    <source>
        <dbReference type="PROSITE" id="PS50042"/>
    </source>
</evidence>
<dbReference type="EMBL" id="JAARYH010000004">
    <property type="protein sequence ID" value="MBC2166913.1"/>
    <property type="molecule type" value="Genomic_DNA"/>
</dbReference>
<evidence type="ECO:0000313" key="27">
    <source>
        <dbReference type="Proteomes" id="UP000546806"/>
    </source>
</evidence>
<feature type="domain" description="HTH crp-type" evidence="6">
    <location>
        <begin position="168"/>
        <end position="241"/>
    </location>
</feature>
<dbReference type="Pfam" id="PF00027">
    <property type="entry name" value="cNMP_binding"/>
    <property type="match status" value="1"/>
</dbReference>
<dbReference type="Proteomes" id="UP000553016">
    <property type="component" value="Unassembled WGS sequence"/>
</dbReference>
<evidence type="ECO:0000313" key="18">
    <source>
        <dbReference type="EMBL" id="MBC2244796.1"/>
    </source>
</evidence>
<dbReference type="PANTHER" id="PTHR24567:SF74">
    <property type="entry name" value="HTH-TYPE TRANSCRIPTIONAL REGULATOR ARCR"/>
    <property type="match status" value="1"/>
</dbReference>
<dbReference type="Proteomes" id="UP000541955">
    <property type="component" value="Unassembled WGS sequence"/>
</dbReference>
<dbReference type="Proteomes" id="UP000547643">
    <property type="component" value="Unassembled WGS sequence"/>
</dbReference>
<dbReference type="Proteomes" id="UP000586951">
    <property type="component" value="Unassembled WGS sequence"/>
</dbReference>
<dbReference type="PANTHER" id="PTHR24567">
    <property type="entry name" value="CRP FAMILY TRANSCRIPTIONAL REGULATORY PROTEIN"/>
    <property type="match status" value="1"/>
</dbReference>
<dbReference type="GO" id="GO:0003677">
    <property type="term" value="F:DNA binding"/>
    <property type="evidence" value="ECO:0007669"/>
    <property type="project" value="UniProtKB-KW"/>
</dbReference>
<dbReference type="PROSITE" id="PS51063">
    <property type="entry name" value="HTH_CRP_2"/>
    <property type="match status" value="1"/>
</dbReference>
<reference evidence="20 21" key="1">
    <citation type="submission" date="2020-03" db="EMBL/GenBank/DDBJ databases">
        <title>Soil Listeria distribution.</title>
        <authorList>
            <person name="Liao J."/>
            <person name="Wiedmann M."/>
        </authorList>
    </citation>
    <scope>NUCLEOTIDE SEQUENCE [LARGE SCALE GENOMIC DNA]</scope>
    <source>
        <strain evidence="17 31">FSL L7-0149</strain>
        <strain evidence="18 30">FSL L7-0153</strain>
        <strain evidence="16 20">FSL L7-0245</strain>
        <strain evidence="15 21">FSL L7-0360</strain>
        <strain evidence="14 27">FSL L7-0435</strain>
        <strain evidence="12 23">FSL L7-0978</strain>
        <strain evidence="13 29">FSL L7-0990</strain>
        <strain evidence="11 28">FSL L7-1017</strain>
        <strain evidence="9 24">FSL L7-1387</strain>
        <strain evidence="10 32">FSL L7-1427</strain>
        <strain evidence="7 25">FSL L7-1816</strain>
        <strain evidence="8 22">FSL L7-1833</strain>
        <strain evidence="19 26">FSL L7-1850</strain>
    </source>
</reference>
<dbReference type="Proteomes" id="UP000543379">
    <property type="component" value="Unassembled WGS sequence"/>
</dbReference>
<dbReference type="EMBL" id="JAARVD010000004">
    <property type="protein sequence ID" value="MBC1796970.1"/>
    <property type="molecule type" value="Genomic_DNA"/>
</dbReference>
<evidence type="ECO:0000313" key="7">
    <source>
        <dbReference type="EMBL" id="MBC1316852.1"/>
    </source>
</evidence>
<proteinExistence type="predicted"/>
<dbReference type="GO" id="GO:0005829">
    <property type="term" value="C:cytosol"/>
    <property type="evidence" value="ECO:0007669"/>
    <property type="project" value="TreeGrafter"/>
</dbReference>
<dbReference type="InterPro" id="IPR000595">
    <property type="entry name" value="cNMP-bd_dom"/>
</dbReference>
<evidence type="ECO:0000313" key="26">
    <source>
        <dbReference type="Proteomes" id="UP000546244"/>
    </source>
</evidence>
<dbReference type="InterPro" id="IPR012318">
    <property type="entry name" value="HTH_CRP"/>
</dbReference>
<comment type="caution">
    <text evidence="11">The sequence shown here is derived from an EMBL/GenBank/DDBJ whole genome shotgun (WGS) entry which is preliminary data.</text>
</comment>
<evidence type="ECO:0000313" key="16">
    <source>
        <dbReference type="EMBL" id="MBC2166913.1"/>
    </source>
</evidence>
<evidence type="ECO:0000313" key="28">
    <source>
        <dbReference type="Proteomes" id="UP000547643"/>
    </source>
</evidence>
<evidence type="ECO:0000259" key="6">
    <source>
        <dbReference type="PROSITE" id="PS51063"/>
    </source>
</evidence>
<dbReference type="InterPro" id="IPR050397">
    <property type="entry name" value="Env_Response_Regulators"/>
</dbReference>
<dbReference type="EMBL" id="JAARRU010000002">
    <property type="protein sequence ID" value="MBC1565203.1"/>
    <property type="molecule type" value="Genomic_DNA"/>
</dbReference>
<dbReference type="EMBL" id="JAARVG010000019">
    <property type="protein sequence ID" value="MBC1794909.1"/>
    <property type="molecule type" value="Genomic_DNA"/>
</dbReference>
<feature type="domain" description="Cyclic nucleotide-binding" evidence="5">
    <location>
        <begin position="54"/>
        <end position="139"/>
    </location>
</feature>
<dbReference type="EMBL" id="JAARYY010000006">
    <property type="protein sequence ID" value="MBC2244796.1"/>
    <property type="molecule type" value="Genomic_DNA"/>
</dbReference>
<dbReference type="AlphaFoldDB" id="A0A7X0XS34"/>
<dbReference type="Proteomes" id="UP000546806">
    <property type="component" value="Unassembled WGS sequence"/>
</dbReference>
<keyword evidence="2" id="KW-0238">DNA-binding</keyword>
<protein>
    <submittedName>
        <fullName evidence="11">Crp/Fnr family transcriptional regulator</fullName>
    </submittedName>
</protein>
<evidence type="ECO:0000256" key="4">
    <source>
        <dbReference type="ARBA" id="ARBA00023163"/>
    </source>
</evidence>
<evidence type="ECO:0000313" key="32">
    <source>
        <dbReference type="Proteomes" id="UP000586951"/>
    </source>
</evidence>
<dbReference type="SUPFAM" id="SSF51206">
    <property type="entry name" value="cAMP-binding domain-like"/>
    <property type="match status" value="1"/>
</dbReference>
<evidence type="ECO:0000313" key="21">
    <source>
        <dbReference type="Proteomes" id="UP000529446"/>
    </source>
</evidence>
<dbReference type="SUPFAM" id="SSF46785">
    <property type="entry name" value="Winged helix' DNA-binding domain"/>
    <property type="match status" value="1"/>
</dbReference>
<evidence type="ECO:0000313" key="22">
    <source>
        <dbReference type="Proteomes" id="UP000532866"/>
    </source>
</evidence>
<dbReference type="EMBL" id="JAAROL010000005">
    <property type="protein sequence ID" value="MBC1332829.1"/>
    <property type="molecule type" value="Genomic_DNA"/>
</dbReference>
<dbReference type="RefSeq" id="WP_185353205.1">
    <property type="nucleotide sequence ID" value="NZ_JAARMV010000001.1"/>
</dbReference>
<evidence type="ECO:0000313" key="24">
    <source>
        <dbReference type="Proteomes" id="UP000541955"/>
    </source>
</evidence>
<accession>A0A7X0XS34</accession>
<keyword evidence="4" id="KW-0804">Transcription</keyword>
<dbReference type="GO" id="GO:0003700">
    <property type="term" value="F:DNA-binding transcription factor activity"/>
    <property type="evidence" value="ECO:0007669"/>
    <property type="project" value="TreeGrafter"/>
</dbReference>
<keyword evidence="3" id="KW-0010">Activator</keyword>
<evidence type="ECO:0000313" key="19">
    <source>
        <dbReference type="EMBL" id="MBC2371550.1"/>
    </source>
</evidence>
<dbReference type="Proteomes" id="UP000532866">
    <property type="component" value="Unassembled WGS sequence"/>
</dbReference>
<evidence type="ECO:0000256" key="2">
    <source>
        <dbReference type="ARBA" id="ARBA00023125"/>
    </source>
</evidence>
<evidence type="ECO:0000313" key="23">
    <source>
        <dbReference type="Proteomes" id="UP000539064"/>
    </source>
</evidence>
<evidence type="ECO:0000313" key="10">
    <source>
        <dbReference type="EMBL" id="MBC1565203.1"/>
    </source>
</evidence>
<dbReference type="Proteomes" id="UP000529446">
    <property type="component" value="Unassembled WGS sequence"/>
</dbReference>
<gene>
    <name evidence="8" type="ORF">HB759_12845</name>
    <name evidence="7" type="ORF">HB811_08705</name>
    <name evidence="9" type="ORF">HB902_06610</name>
    <name evidence="10" type="ORF">HB907_07280</name>
    <name evidence="19" type="ORF">HBP98_05945</name>
    <name evidence="11" type="ORF">HCA46_10445</name>
    <name evidence="12" type="ORF">HCA52_15850</name>
    <name evidence="13" type="ORF">HCA55_09525</name>
    <name evidence="14" type="ORF">HCA78_02710</name>
    <name evidence="15" type="ORF">HCB06_06240</name>
    <name evidence="18" type="ORF">HCB25_12005</name>
    <name evidence="16" type="ORF">HCB26_10090</name>
    <name evidence="17" type="ORF">HCB35_08175</name>
</gene>
<evidence type="ECO:0000313" key="11">
    <source>
        <dbReference type="EMBL" id="MBC1779257.1"/>
    </source>
</evidence>
<dbReference type="CDD" id="cd00038">
    <property type="entry name" value="CAP_ED"/>
    <property type="match status" value="1"/>
</dbReference>